<accession>A0A8J2P001</accession>
<dbReference type="AlphaFoldDB" id="A0A8J2P001"/>
<dbReference type="Proteomes" id="UP000708208">
    <property type="component" value="Unassembled WGS sequence"/>
</dbReference>
<evidence type="ECO:0000313" key="2">
    <source>
        <dbReference type="Proteomes" id="UP000708208"/>
    </source>
</evidence>
<gene>
    <name evidence="1" type="ORF">AFUS01_LOCUS15767</name>
</gene>
<comment type="caution">
    <text evidence="1">The sequence shown here is derived from an EMBL/GenBank/DDBJ whole genome shotgun (WGS) entry which is preliminary data.</text>
</comment>
<protein>
    <submittedName>
        <fullName evidence="1">Uncharacterized protein</fullName>
    </submittedName>
</protein>
<proteinExistence type="predicted"/>
<dbReference type="EMBL" id="CAJVCH010141294">
    <property type="protein sequence ID" value="CAG7726890.1"/>
    <property type="molecule type" value="Genomic_DNA"/>
</dbReference>
<organism evidence="1 2">
    <name type="scientific">Allacma fusca</name>
    <dbReference type="NCBI Taxonomy" id="39272"/>
    <lineage>
        <taxon>Eukaryota</taxon>
        <taxon>Metazoa</taxon>
        <taxon>Ecdysozoa</taxon>
        <taxon>Arthropoda</taxon>
        <taxon>Hexapoda</taxon>
        <taxon>Collembola</taxon>
        <taxon>Symphypleona</taxon>
        <taxon>Sminthuridae</taxon>
        <taxon>Allacma</taxon>
    </lineage>
</organism>
<evidence type="ECO:0000313" key="1">
    <source>
        <dbReference type="EMBL" id="CAG7726890.1"/>
    </source>
</evidence>
<sequence>MTGFRIFLRNSVGDITPYSPDNSLVWGMDLTGSAKLLDCILLPDLNRLCSPFPPMAEINEENTTCPKSAQPSGIFLNMMVAIEANS</sequence>
<keyword evidence="2" id="KW-1185">Reference proteome</keyword>
<reference evidence="1" key="1">
    <citation type="submission" date="2021-06" db="EMBL/GenBank/DDBJ databases">
        <authorList>
            <person name="Hodson N. C."/>
            <person name="Mongue J. A."/>
            <person name="Jaron S. K."/>
        </authorList>
    </citation>
    <scope>NUCLEOTIDE SEQUENCE</scope>
</reference>
<name>A0A8J2P001_9HEXA</name>
<feature type="non-terminal residue" evidence="1">
    <location>
        <position position="1"/>
    </location>
</feature>